<dbReference type="Gene3D" id="3.40.50.2300">
    <property type="match status" value="1"/>
</dbReference>
<dbReference type="SMART" id="SM00052">
    <property type="entry name" value="EAL"/>
    <property type="match status" value="1"/>
</dbReference>
<dbReference type="PROSITE" id="PS50110">
    <property type="entry name" value="RESPONSE_REGULATORY"/>
    <property type="match status" value="1"/>
</dbReference>
<dbReference type="Gene3D" id="3.20.20.450">
    <property type="entry name" value="EAL domain"/>
    <property type="match status" value="1"/>
</dbReference>
<protein>
    <submittedName>
        <fullName evidence="4">EAL domain-containing response regulator</fullName>
    </submittedName>
</protein>
<comment type="caution">
    <text evidence="4">The sequence shown here is derived from an EMBL/GenBank/DDBJ whole genome shotgun (WGS) entry which is preliminary data.</text>
</comment>
<evidence type="ECO:0000256" key="1">
    <source>
        <dbReference type="PROSITE-ProRule" id="PRU00169"/>
    </source>
</evidence>
<evidence type="ECO:0000313" key="4">
    <source>
        <dbReference type="EMBL" id="KAB0765035.1"/>
    </source>
</evidence>
<dbReference type="InterPro" id="IPR050706">
    <property type="entry name" value="Cyclic-di-GMP_PDE-like"/>
</dbReference>
<gene>
    <name evidence="4" type="ORF">F7O97_11335</name>
</gene>
<dbReference type="InterPro" id="IPR011006">
    <property type="entry name" value="CheY-like_superfamily"/>
</dbReference>
<dbReference type="PROSITE" id="PS50883">
    <property type="entry name" value="EAL"/>
    <property type="match status" value="1"/>
</dbReference>
<dbReference type="EMBL" id="VZIV01000019">
    <property type="protein sequence ID" value="KAB0765035.1"/>
    <property type="molecule type" value="Genomic_DNA"/>
</dbReference>
<reference evidence="4" key="1">
    <citation type="submission" date="2019-09" db="EMBL/GenBank/DDBJ databases">
        <title>Whole genome sequence analysis of bacterial isolates in patients.</title>
        <authorList>
            <person name="Jeong K.C."/>
        </authorList>
    </citation>
    <scope>NUCLEOTIDE SEQUENCE</scope>
    <source>
        <strain evidence="4">KCJ3K105</strain>
    </source>
</reference>
<feature type="domain" description="EAL" evidence="3">
    <location>
        <begin position="143"/>
        <end position="396"/>
    </location>
</feature>
<dbReference type="PANTHER" id="PTHR33121:SF70">
    <property type="entry name" value="SIGNALING PROTEIN YKOW"/>
    <property type="match status" value="1"/>
</dbReference>
<feature type="domain" description="Response regulatory" evidence="2">
    <location>
        <begin position="8"/>
        <end position="128"/>
    </location>
</feature>
<dbReference type="Pfam" id="PF00563">
    <property type="entry name" value="EAL"/>
    <property type="match status" value="1"/>
</dbReference>
<dbReference type="RefSeq" id="WP_033993285.1">
    <property type="nucleotide sequence ID" value="NZ_CP064399.1"/>
</dbReference>
<dbReference type="SUPFAM" id="SSF141868">
    <property type="entry name" value="EAL domain-like"/>
    <property type="match status" value="1"/>
</dbReference>
<organism evidence="4">
    <name type="scientific">Pseudomonas aeruginosa</name>
    <dbReference type="NCBI Taxonomy" id="287"/>
    <lineage>
        <taxon>Bacteria</taxon>
        <taxon>Pseudomonadati</taxon>
        <taxon>Pseudomonadota</taxon>
        <taxon>Gammaproteobacteria</taxon>
        <taxon>Pseudomonadales</taxon>
        <taxon>Pseudomonadaceae</taxon>
        <taxon>Pseudomonas</taxon>
    </lineage>
</organism>
<dbReference type="GO" id="GO:0071111">
    <property type="term" value="F:cyclic-guanylate-specific phosphodiesterase activity"/>
    <property type="evidence" value="ECO:0007669"/>
    <property type="project" value="InterPro"/>
</dbReference>
<evidence type="ECO:0000259" key="3">
    <source>
        <dbReference type="PROSITE" id="PS50883"/>
    </source>
</evidence>
<dbReference type="PANTHER" id="PTHR33121">
    <property type="entry name" value="CYCLIC DI-GMP PHOSPHODIESTERASE PDEF"/>
    <property type="match status" value="1"/>
</dbReference>
<evidence type="ECO:0000259" key="2">
    <source>
        <dbReference type="PROSITE" id="PS50110"/>
    </source>
</evidence>
<dbReference type="Pfam" id="PF00072">
    <property type="entry name" value="Response_reg"/>
    <property type="match status" value="1"/>
</dbReference>
<accession>A0A643J2N9</accession>
<dbReference type="InterPro" id="IPR035919">
    <property type="entry name" value="EAL_sf"/>
</dbReference>
<sequence>MKAAFPYKVLIVDDHPFQLAYLRELFGRAGVSDLHVASNGKEALWMLERESFSLVLSDLMMPGLDGVQLIQRLAEWGNCPPVALMTAMPRRMLKNVAGVAAALGIEVVDQVVKPATPEAIRRLLERLDSTREPCRRRTPRRPRTYRREQIELALSAGQIQAWFQPKLHLSSGRIIAAEALARWCHPQEGVLMPGEFLDALEQADLEQELLFRMLEQAVRTQTTWQSRGRRIKVSLNLPGHLLDIPDLPDRLYSRVRELGGWPGALVLELTESSTTSLPSSFHAAACRLRMMGFGLSLDDFGKGYSSFSNLFGAPFTEIKIDRSLVSESVGDPACASALASMIGLAEQLGMEVVAEGVEDQRQLSLMRVLECDFVQGFVVAPALPAEVFLRMLREGAESC</sequence>
<dbReference type="SMART" id="SM00448">
    <property type="entry name" value="REC"/>
    <property type="match status" value="1"/>
</dbReference>
<dbReference type="GO" id="GO:0000160">
    <property type="term" value="P:phosphorelay signal transduction system"/>
    <property type="evidence" value="ECO:0007669"/>
    <property type="project" value="InterPro"/>
</dbReference>
<keyword evidence="1" id="KW-0597">Phosphoprotein</keyword>
<feature type="modified residue" description="4-aspartylphosphate" evidence="1">
    <location>
        <position position="58"/>
    </location>
</feature>
<dbReference type="CDD" id="cd17546">
    <property type="entry name" value="REC_hyHK_CKI1_RcsC-like"/>
    <property type="match status" value="1"/>
</dbReference>
<dbReference type="CDD" id="cd01948">
    <property type="entry name" value="EAL"/>
    <property type="match status" value="1"/>
</dbReference>
<dbReference type="AlphaFoldDB" id="A0A643J2N9"/>
<dbReference type="InterPro" id="IPR001633">
    <property type="entry name" value="EAL_dom"/>
</dbReference>
<name>A0A643J2N9_PSEAI</name>
<dbReference type="InterPro" id="IPR001789">
    <property type="entry name" value="Sig_transdc_resp-reg_receiver"/>
</dbReference>
<dbReference type="SUPFAM" id="SSF52172">
    <property type="entry name" value="CheY-like"/>
    <property type="match status" value="1"/>
</dbReference>
<proteinExistence type="predicted"/>